<accession>A0A2K8U615</accession>
<evidence type="ECO:0000313" key="1">
    <source>
        <dbReference type="EMBL" id="AUB80997.1"/>
    </source>
</evidence>
<gene>
    <name evidence="1" type="ORF">THSYN_08570</name>
</gene>
<dbReference type="KEGG" id="tsy:THSYN_08570"/>
<reference evidence="1 2" key="1">
    <citation type="submission" date="2017-03" db="EMBL/GenBank/DDBJ databases">
        <title>Complete genome sequence of Candidatus 'Thiodictyon syntrophicum' sp. nov. strain Cad16T, a photolithoautotroph purple sulfur bacterium isolated from an alpine meromictic lake.</title>
        <authorList>
            <person name="Luedin S.M."/>
            <person name="Pothier J.F."/>
            <person name="Danza F."/>
            <person name="Storelli N."/>
            <person name="Wittwer M."/>
            <person name="Tonolla M."/>
        </authorList>
    </citation>
    <scope>NUCLEOTIDE SEQUENCE [LARGE SCALE GENOMIC DNA]</scope>
    <source>
        <strain evidence="1 2">Cad16T</strain>
    </source>
</reference>
<organism evidence="1 2">
    <name type="scientific">Candidatus Thiodictyon syntrophicum</name>
    <dbReference type="NCBI Taxonomy" id="1166950"/>
    <lineage>
        <taxon>Bacteria</taxon>
        <taxon>Pseudomonadati</taxon>
        <taxon>Pseudomonadota</taxon>
        <taxon>Gammaproteobacteria</taxon>
        <taxon>Chromatiales</taxon>
        <taxon>Chromatiaceae</taxon>
        <taxon>Thiodictyon</taxon>
    </lineage>
</organism>
<dbReference type="Proteomes" id="UP000232638">
    <property type="component" value="Chromosome"/>
</dbReference>
<evidence type="ECO:0000313" key="2">
    <source>
        <dbReference type="Proteomes" id="UP000232638"/>
    </source>
</evidence>
<dbReference type="AlphaFoldDB" id="A0A2K8U615"/>
<protein>
    <recommendedName>
        <fullName evidence="3">PEP-CTERM protein-sorting domain-containing protein</fullName>
    </recommendedName>
</protein>
<keyword evidence="2" id="KW-1185">Reference proteome</keyword>
<name>A0A2K8U615_9GAMM</name>
<sequence>MDGSNTNLTNAITGVALQAVFVAPSGFAATDLAGFDAVWLDGFSKYHWSSGDDLSAKLGTFMAAGGNVFVQNPGFGSEELALYPLGAQLAASFTYPPGIEGISIVDTTGPLGANHAINQGLVDAGLSDWDVSAYGYFTSIGAFTGLTDTGTAGQWITIASQVGSGYLVYTQQGVSQFLGTGSDTGAGGRDQAARFLSNVVTLSAAAPEPSIVSLVLFGLGLTGLLGAKRHERVTPRGARPGLPVRP</sequence>
<dbReference type="EMBL" id="CP020370">
    <property type="protein sequence ID" value="AUB80997.1"/>
    <property type="molecule type" value="Genomic_DNA"/>
</dbReference>
<evidence type="ECO:0008006" key="3">
    <source>
        <dbReference type="Google" id="ProtNLM"/>
    </source>
</evidence>
<proteinExistence type="predicted"/>